<evidence type="ECO:0000313" key="1">
    <source>
        <dbReference type="EMBL" id="SDI06625.1"/>
    </source>
</evidence>
<gene>
    <name evidence="1" type="ORF">SAMN05216272_105262</name>
</gene>
<dbReference type="Pfam" id="PF07867">
    <property type="entry name" value="DUF1654"/>
    <property type="match status" value="1"/>
</dbReference>
<name>A0A1G8HJ59_9PSED</name>
<protein>
    <recommendedName>
        <fullName evidence="3">DUF1654 domain-containing protein</fullName>
    </recommendedName>
</protein>
<dbReference type="AlphaFoldDB" id="A0A1G8HJ59"/>
<keyword evidence="2" id="KW-1185">Reference proteome</keyword>
<dbReference type="InterPro" id="IPR012449">
    <property type="entry name" value="Phage_F116_Orf28"/>
</dbReference>
<sequence>MAKQKRGAADQDRAGMTGVDRLRLRMSAMINSPKAQSLCQATIWRVDGDSNQAWNQVMGELGETDGLAMTRNEDGTVTLKWEAAIEEGSNASSGDEAYVDEMVVQRIEEQAPF</sequence>
<dbReference type="Proteomes" id="UP000199636">
    <property type="component" value="Unassembled WGS sequence"/>
</dbReference>
<organism evidence="1 2">
    <name type="scientific">Pseudomonas panipatensis</name>
    <dbReference type="NCBI Taxonomy" id="428992"/>
    <lineage>
        <taxon>Bacteria</taxon>
        <taxon>Pseudomonadati</taxon>
        <taxon>Pseudomonadota</taxon>
        <taxon>Gammaproteobacteria</taxon>
        <taxon>Pseudomonadales</taxon>
        <taxon>Pseudomonadaceae</taxon>
        <taxon>Pseudomonas</taxon>
    </lineage>
</organism>
<evidence type="ECO:0008006" key="3">
    <source>
        <dbReference type="Google" id="ProtNLM"/>
    </source>
</evidence>
<dbReference type="RefSeq" id="WP_090263176.1">
    <property type="nucleotide sequence ID" value="NZ_FNDS01000005.1"/>
</dbReference>
<dbReference type="OrthoDB" id="7030629at2"/>
<proteinExistence type="predicted"/>
<evidence type="ECO:0000313" key="2">
    <source>
        <dbReference type="Proteomes" id="UP000199636"/>
    </source>
</evidence>
<dbReference type="STRING" id="428992.SAMN05216272_105262"/>
<accession>A0A1G8HJ59</accession>
<dbReference type="EMBL" id="FNDS01000005">
    <property type="protein sequence ID" value="SDI06625.1"/>
    <property type="molecule type" value="Genomic_DNA"/>
</dbReference>
<reference evidence="2" key="1">
    <citation type="submission" date="2016-10" db="EMBL/GenBank/DDBJ databases">
        <authorList>
            <person name="Varghese N."/>
            <person name="Submissions S."/>
        </authorList>
    </citation>
    <scope>NUCLEOTIDE SEQUENCE [LARGE SCALE GENOMIC DNA]</scope>
    <source>
        <strain evidence="2">CCM 7469</strain>
    </source>
</reference>